<evidence type="ECO:0008006" key="4">
    <source>
        <dbReference type="Google" id="ProtNLM"/>
    </source>
</evidence>
<dbReference type="PANTHER" id="PTHR34709">
    <property type="entry name" value="OS10G0396666 PROTEIN"/>
    <property type="match status" value="1"/>
</dbReference>
<dbReference type="EMBL" id="CM029041">
    <property type="protein sequence ID" value="KAG2623565.1"/>
    <property type="molecule type" value="Genomic_DNA"/>
</dbReference>
<keyword evidence="3" id="KW-1185">Reference proteome</keyword>
<dbReference type="InterPro" id="IPR032675">
    <property type="entry name" value="LRR_dom_sf"/>
</dbReference>
<dbReference type="PANTHER" id="PTHR34709:SF28">
    <property type="entry name" value="OS08G0272601 PROTEIN"/>
    <property type="match status" value="1"/>
</dbReference>
<accession>A0A8T0UNG2</accession>
<feature type="compositionally biased region" description="Low complexity" evidence="1">
    <location>
        <begin position="1"/>
        <end position="22"/>
    </location>
</feature>
<feature type="region of interest" description="Disordered" evidence="1">
    <location>
        <begin position="1"/>
        <end position="30"/>
    </location>
</feature>
<evidence type="ECO:0000313" key="3">
    <source>
        <dbReference type="Proteomes" id="UP000823388"/>
    </source>
</evidence>
<dbReference type="Gene3D" id="3.80.10.10">
    <property type="entry name" value="Ribonuclease Inhibitor"/>
    <property type="match status" value="1"/>
</dbReference>
<organism evidence="2 3">
    <name type="scientific">Panicum virgatum</name>
    <name type="common">Blackwell switchgrass</name>
    <dbReference type="NCBI Taxonomy" id="38727"/>
    <lineage>
        <taxon>Eukaryota</taxon>
        <taxon>Viridiplantae</taxon>
        <taxon>Streptophyta</taxon>
        <taxon>Embryophyta</taxon>
        <taxon>Tracheophyta</taxon>
        <taxon>Spermatophyta</taxon>
        <taxon>Magnoliopsida</taxon>
        <taxon>Liliopsida</taxon>
        <taxon>Poales</taxon>
        <taxon>Poaceae</taxon>
        <taxon>PACMAD clade</taxon>
        <taxon>Panicoideae</taxon>
        <taxon>Panicodae</taxon>
        <taxon>Paniceae</taxon>
        <taxon>Panicinae</taxon>
        <taxon>Panicum</taxon>
        <taxon>Panicum sect. Hiantes</taxon>
    </lineage>
</organism>
<dbReference type="InterPro" id="IPR055312">
    <property type="entry name" value="FBL15-like"/>
</dbReference>
<gene>
    <name evidence="2" type="ORF">PVAP13_3KG068200</name>
</gene>
<sequence>MTTRFSSPSSHASPAAPLTSSGAPPPAGGGDLISDDLLVRVLELLPDARDAVRTHALSRRWRALWTRVAALRFHSDRRRWELREPGPPEQFVAFVDRALALRAAEKEPALEHLDISFDLSQHESEELVPPTIEAAQRWIRYAMQHEVKSLTCKVHLPWPHIDDDDDDNMTIITLGILSAELETMRLALSSLKLRLPSTAAFASLTDLSLESMVLEAGGAHLLARFVSSACCPRLHRLQLAAVMEMETLLIDAGALLELSLEDIDDMLFLQLRTPSLRVLHVKRCNELVELKVSAPRLEDIKFLVQNPLHIDGYLHDDDRNNDGSIRLLECCRLIRCLEICLEIVETMNRRKIMLWQQLEVDIIKGSIPQLPHVTSLKIHVTLGEGRSSYAAGIASLLAQCSSIRYLGLNFRYWKNDPELGLTRDNSAPSWESHELSLPHLQVAEFEKLMGTDDEHQFIQFILTRTTGIQKVAFGFDQKSGKKAAKMVVNLCHALAGVVHEWRPTVEIEVLRLNSLHHTC</sequence>
<comment type="caution">
    <text evidence="2">The sequence shown here is derived from an EMBL/GenBank/DDBJ whole genome shotgun (WGS) entry which is preliminary data.</text>
</comment>
<reference evidence="2" key="1">
    <citation type="submission" date="2020-05" db="EMBL/GenBank/DDBJ databases">
        <title>WGS assembly of Panicum virgatum.</title>
        <authorList>
            <person name="Lovell J.T."/>
            <person name="Jenkins J."/>
            <person name="Shu S."/>
            <person name="Juenger T.E."/>
            <person name="Schmutz J."/>
        </authorList>
    </citation>
    <scope>NUCLEOTIDE SEQUENCE</scope>
    <source>
        <strain evidence="2">AP13</strain>
    </source>
</reference>
<dbReference type="AlphaFoldDB" id="A0A8T0UNG2"/>
<dbReference type="InterPro" id="IPR036047">
    <property type="entry name" value="F-box-like_dom_sf"/>
</dbReference>
<protein>
    <recommendedName>
        <fullName evidence="4">F-box domain-containing protein</fullName>
    </recommendedName>
</protein>
<name>A0A8T0UNG2_PANVG</name>
<evidence type="ECO:0000256" key="1">
    <source>
        <dbReference type="SAM" id="MobiDB-lite"/>
    </source>
</evidence>
<dbReference type="SUPFAM" id="SSF81383">
    <property type="entry name" value="F-box domain"/>
    <property type="match status" value="1"/>
</dbReference>
<evidence type="ECO:0000313" key="2">
    <source>
        <dbReference type="EMBL" id="KAG2623565.1"/>
    </source>
</evidence>
<dbReference type="Proteomes" id="UP000823388">
    <property type="component" value="Chromosome 3K"/>
</dbReference>
<proteinExistence type="predicted"/>